<proteinExistence type="predicted"/>
<dbReference type="AlphaFoldDB" id="A0A9P5PGH8"/>
<organism evidence="1 2">
    <name type="scientific">Rhodocollybia butyracea</name>
    <dbReference type="NCBI Taxonomy" id="206335"/>
    <lineage>
        <taxon>Eukaryota</taxon>
        <taxon>Fungi</taxon>
        <taxon>Dikarya</taxon>
        <taxon>Basidiomycota</taxon>
        <taxon>Agaricomycotina</taxon>
        <taxon>Agaricomycetes</taxon>
        <taxon>Agaricomycetidae</taxon>
        <taxon>Agaricales</taxon>
        <taxon>Marasmiineae</taxon>
        <taxon>Omphalotaceae</taxon>
        <taxon>Rhodocollybia</taxon>
    </lineage>
</organism>
<protein>
    <submittedName>
        <fullName evidence="1">Uncharacterized protein</fullName>
    </submittedName>
</protein>
<sequence>MAPQSDTKDLAFSGYSMNATDFAAFIHSLHPNLEPEEDETDIPMSAYFILYDDWRRKQRRINPKVKLPFILVIYDNGDPPEISLNADGYTRVVFPVRWVPYKDPEQCDPNGKFAELWTPQELDTAKLNEFVRIVKENGGELDISKVAFICHREKINPAYSAFQ</sequence>
<comment type="caution">
    <text evidence="1">The sequence shown here is derived from an EMBL/GenBank/DDBJ whole genome shotgun (WGS) entry which is preliminary data.</text>
</comment>
<name>A0A9P5PGH8_9AGAR</name>
<keyword evidence="2" id="KW-1185">Reference proteome</keyword>
<gene>
    <name evidence="1" type="ORF">BDP27DRAFT_1427602</name>
</gene>
<evidence type="ECO:0000313" key="2">
    <source>
        <dbReference type="Proteomes" id="UP000772434"/>
    </source>
</evidence>
<evidence type="ECO:0000313" key="1">
    <source>
        <dbReference type="EMBL" id="KAF9062767.1"/>
    </source>
</evidence>
<dbReference type="EMBL" id="JADNRY010000163">
    <property type="protein sequence ID" value="KAF9062767.1"/>
    <property type="molecule type" value="Genomic_DNA"/>
</dbReference>
<dbReference type="Proteomes" id="UP000772434">
    <property type="component" value="Unassembled WGS sequence"/>
</dbReference>
<reference evidence="1" key="1">
    <citation type="submission" date="2020-11" db="EMBL/GenBank/DDBJ databases">
        <authorList>
            <consortium name="DOE Joint Genome Institute"/>
            <person name="Ahrendt S."/>
            <person name="Riley R."/>
            <person name="Andreopoulos W."/>
            <person name="Labutti K."/>
            <person name="Pangilinan J."/>
            <person name="Ruiz-Duenas F.J."/>
            <person name="Barrasa J.M."/>
            <person name="Sanchez-Garcia M."/>
            <person name="Camarero S."/>
            <person name="Miyauchi S."/>
            <person name="Serrano A."/>
            <person name="Linde D."/>
            <person name="Babiker R."/>
            <person name="Drula E."/>
            <person name="Ayuso-Fernandez I."/>
            <person name="Pacheco R."/>
            <person name="Padilla G."/>
            <person name="Ferreira P."/>
            <person name="Barriuso J."/>
            <person name="Kellner H."/>
            <person name="Castanera R."/>
            <person name="Alfaro M."/>
            <person name="Ramirez L."/>
            <person name="Pisabarro A.G."/>
            <person name="Kuo A."/>
            <person name="Tritt A."/>
            <person name="Lipzen A."/>
            <person name="He G."/>
            <person name="Yan M."/>
            <person name="Ng V."/>
            <person name="Cullen D."/>
            <person name="Martin F."/>
            <person name="Rosso M.-N."/>
            <person name="Henrissat B."/>
            <person name="Hibbett D."/>
            <person name="Martinez A.T."/>
            <person name="Grigoriev I.V."/>
        </authorList>
    </citation>
    <scope>NUCLEOTIDE SEQUENCE</scope>
    <source>
        <strain evidence="1">AH 40177</strain>
    </source>
</reference>
<accession>A0A9P5PGH8</accession>